<evidence type="ECO:0000313" key="9">
    <source>
        <dbReference type="EMBL" id="ETW57049.1"/>
    </source>
</evidence>
<dbReference type="InterPro" id="IPR008602">
    <property type="entry name" value="Duffy-antigen-binding"/>
</dbReference>
<feature type="domain" description="Duffy-binding-like" evidence="3">
    <location>
        <begin position="2308"/>
        <end position="2455"/>
    </location>
</feature>
<dbReference type="Proteomes" id="UP000019103">
    <property type="component" value="Unassembled WGS sequence"/>
</dbReference>
<feature type="compositionally biased region" description="Basic and acidic residues" evidence="2">
    <location>
        <begin position="2517"/>
        <end position="2534"/>
    </location>
</feature>
<dbReference type="InterPro" id="IPR029210">
    <property type="entry name" value="PfEMP1_NTS"/>
</dbReference>
<evidence type="ECO:0000259" key="8">
    <source>
        <dbReference type="Pfam" id="PF22672"/>
    </source>
</evidence>
<reference evidence="9 10" key="2">
    <citation type="submission" date="2013-02" db="EMBL/GenBank/DDBJ databases">
        <title>The Genome Sequence of Plasmodium falciparum Palo Alto/Uganda.</title>
        <authorList>
            <consortium name="The Broad Institute Genome Sequencing Platform"/>
            <consortium name="The Broad Institute Genome Sequencing Center for Infectious Disease"/>
            <person name="Neafsey D."/>
            <person name="Cheeseman I."/>
            <person name="Volkman S."/>
            <person name="Adams J."/>
            <person name="Walker B."/>
            <person name="Young S.K."/>
            <person name="Zeng Q."/>
            <person name="Gargeya S."/>
            <person name="Fitzgerald M."/>
            <person name="Haas B."/>
            <person name="Abouelleil A."/>
            <person name="Alvarado L."/>
            <person name="Arachchi H.M."/>
            <person name="Berlin A.M."/>
            <person name="Chapman S.B."/>
            <person name="Dewar J."/>
            <person name="Goldberg J."/>
            <person name="Griggs A."/>
            <person name="Gujja S."/>
            <person name="Hansen M."/>
            <person name="Howarth C."/>
            <person name="Imamovic A."/>
            <person name="Larimer J."/>
            <person name="McCowan C."/>
            <person name="Murphy C."/>
            <person name="Neiman D."/>
            <person name="Pearson M."/>
            <person name="Priest M."/>
            <person name="Roberts A."/>
            <person name="Saif S."/>
            <person name="Shea T."/>
            <person name="Sisk P."/>
            <person name="Sykes S."/>
            <person name="Wortman J."/>
            <person name="Nusbaum C."/>
            <person name="Birren B."/>
        </authorList>
    </citation>
    <scope>NUCLEOTIDE SEQUENCE [LARGE SCALE GENOMIC DNA]</scope>
    <source>
        <strain evidence="9 10">Palo Alto/Uganda</strain>
    </source>
</reference>
<keyword evidence="1" id="KW-0175">Coiled coil</keyword>
<dbReference type="Pfam" id="PF22672">
    <property type="entry name" value="DBL_C"/>
    <property type="match status" value="2"/>
</dbReference>
<evidence type="ECO:0000313" key="10">
    <source>
        <dbReference type="Proteomes" id="UP000019103"/>
    </source>
</evidence>
<evidence type="ECO:0000259" key="6">
    <source>
        <dbReference type="Pfam" id="PF15447"/>
    </source>
</evidence>
<dbReference type="FunFam" id="1.10.1900.40:FF:000001">
    <property type="entry name" value="Erythrocyte membrane protein 1"/>
    <property type="match status" value="1"/>
</dbReference>
<dbReference type="InterPro" id="IPR044932">
    <property type="entry name" value="PfEMP1_ATS_sf"/>
</dbReference>
<feature type="region of interest" description="Disordered" evidence="2">
    <location>
        <begin position="1637"/>
        <end position="1670"/>
    </location>
</feature>
<feature type="domain" description="Duffy-antigen binding" evidence="4">
    <location>
        <begin position="916"/>
        <end position="1094"/>
    </location>
</feature>
<dbReference type="OrthoDB" id="379185at2759"/>
<feature type="region of interest" description="Disordered" evidence="2">
    <location>
        <begin position="2889"/>
        <end position="2908"/>
    </location>
</feature>
<feature type="compositionally biased region" description="Polar residues" evidence="2">
    <location>
        <begin position="1744"/>
        <end position="1784"/>
    </location>
</feature>
<feature type="region of interest" description="Disordered" evidence="2">
    <location>
        <begin position="1814"/>
        <end position="1845"/>
    </location>
</feature>
<feature type="compositionally biased region" description="Pro residues" evidence="2">
    <location>
        <begin position="2539"/>
        <end position="2567"/>
    </location>
</feature>
<dbReference type="SUPFAM" id="SSF140924">
    <property type="entry name" value="Duffy binding domain-like"/>
    <property type="match status" value="6"/>
</dbReference>
<feature type="compositionally biased region" description="Polar residues" evidence="2">
    <location>
        <begin position="1918"/>
        <end position="1936"/>
    </location>
</feature>
<dbReference type="GO" id="GO:0046789">
    <property type="term" value="F:host cell surface receptor binding"/>
    <property type="evidence" value="ECO:0007669"/>
    <property type="project" value="InterPro"/>
</dbReference>
<evidence type="ECO:0008006" key="11">
    <source>
        <dbReference type="Google" id="ProtNLM"/>
    </source>
</evidence>
<dbReference type="Gene3D" id="1.20.58.830">
    <property type="match status" value="5"/>
</dbReference>
<feature type="domain" description="Cysteine-rich interdomain region 1 gamma" evidence="7">
    <location>
        <begin position="2235"/>
        <end position="2292"/>
    </location>
</feature>
<dbReference type="Pfam" id="PF15445">
    <property type="entry name" value="ATS"/>
    <property type="match status" value="1"/>
</dbReference>
<protein>
    <recommendedName>
        <fullName evidence="11">Erythrocyte membrane protein 1, PfEMP1</fullName>
    </recommendedName>
</protein>
<dbReference type="Pfam" id="PF05424">
    <property type="entry name" value="Duffy_binding"/>
    <property type="match status" value="4"/>
</dbReference>
<evidence type="ECO:0000259" key="7">
    <source>
        <dbReference type="Pfam" id="PF18562"/>
    </source>
</evidence>
<dbReference type="GO" id="GO:0016020">
    <property type="term" value="C:membrane"/>
    <property type="evidence" value="ECO:0007669"/>
    <property type="project" value="InterPro"/>
</dbReference>
<proteinExistence type="predicted"/>
<evidence type="ECO:0000256" key="1">
    <source>
        <dbReference type="SAM" id="Coils"/>
    </source>
</evidence>
<dbReference type="FunFam" id="1.10.1900.40:FF:000002">
    <property type="entry name" value="Erythrocyte membrane protein 1, PfEMP1"/>
    <property type="match status" value="1"/>
</dbReference>
<dbReference type="InterPro" id="IPR054595">
    <property type="entry name" value="DBL_C"/>
</dbReference>
<feature type="domain" description="Duffy-binding-like" evidence="3">
    <location>
        <begin position="623"/>
        <end position="767"/>
    </location>
</feature>
<feature type="region of interest" description="Disordered" evidence="2">
    <location>
        <begin position="761"/>
        <end position="812"/>
    </location>
</feature>
<dbReference type="OMA" id="GCECAEN"/>
<reference evidence="9 10" key="1">
    <citation type="submission" date="2013-02" db="EMBL/GenBank/DDBJ databases">
        <title>The Genome Annotation of Plasmodium falciparum Palo Alto/Uganda.</title>
        <authorList>
            <consortium name="The Broad Institute Genome Sequencing Platform"/>
            <consortium name="The Broad Institute Genome Sequencing Center for Infectious Disease"/>
            <person name="Neafsey D."/>
            <person name="Hoffman S."/>
            <person name="Volkman S."/>
            <person name="Rosenthal P."/>
            <person name="Walker B."/>
            <person name="Young S.K."/>
            <person name="Zeng Q."/>
            <person name="Gargeya S."/>
            <person name="Fitzgerald M."/>
            <person name="Haas B."/>
            <person name="Abouelleil A."/>
            <person name="Allen A.W."/>
            <person name="Alvarado L."/>
            <person name="Arachchi H.M."/>
            <person name="Berlin A.M."/>
            <person name="Chapman S.B."/>
            <person name="Gainer-Dewar J."/>
            <person name="Goldberg J."/>
            <person name="Griggs A."/>
            <person name="Gujja S."/>
            <person name="Hansen M."/>
            <person name="Howarth C."/>
            <person name="Imamovic A."/>
            <person name="Ireland A."/>
            <person name="Larimer J."/>
            <person name="McCowan C."/>
            <person name="Murphy C."/>
            <person name="Pearson M."/>
            <person name="Poon T.W."/>
            <person name="Priest M."/>
            <person name="Roberts A."/>
            <person name="Saif S."/>
            <person name="Shea T."/>
            <person name="Sisk P."/>
            <person name="Sykes S."/>
            <person name="Wortman J."/>
            <person name="Nusbaum C."/>
            <person name="Birren B."/>
        </authorList>
    </citation>
    <scope>NUCLEOTIDE SEQUENCE [LARGE SCALE GENOMIC DNA]</scope>
    <source>
        <strain evidence="9 10">Palo Alto/Uganda</strain>
    </source>
</reference>
<feature type="compositionally biased region" description="Polar residues" evidence="2">
    <location>
        <begin position="2895"/>
        <end position="2908"/>
    </location>
</feature>
<evidence type="ECO:0000256" key="2">
    <source>
        <dbReference type="SAM" id="MobiDB-lite"/>
    </source>
</evidence>
<feature type="compositionally biased region" description="Pro residues" evidence="2">
    <location>
        <begin position="2503"/>
        <end position="2512"/>
    </location>
</feature>
<gene>
    <name evidence="9" type="ORF">PFUGPA_00825</name>
</gene>
<feature type="domain" description="Duffy-antigen binding" evidence="4">
    <location>
        <begin position="1329"/>
        <end position="1501"/>
    </location>
</feature>
<dbReference type="InterPro" id="IPR041480">
    <property type="entry name" value="CIDR1_gamma"/>
</dbReference>
<feature type="compositionally biased region" description="Low complexity" evidence="2">
    <location>
        <begin position="1867"/>
        <end position="1877"/>
    </location>
</feature>
<dbReference type="InterPro" id="IPR029211">
    <property type="entry name" value="PfEMP1_ATS"/>
</dbReference>
<dbReference type="FunFam" id="1.20.58.830:FF:000003">
    <property type="entry name" value="Erythrocyte membrane protein 1, PfEMP1"/>
    <property type="match status" value="1"/>
</dbReference>
<feature type="domain" description="Duffy-binding-like" evidence="8">
    <location>
        <begin position="337"/>
        <end position="495"/>
    </location>
</feature>
<dbReference type="FunFam" id="1.20.58.830:FF:000021">
    <property type="entry name" value="Erythrocyte membrane protein 1, PfEMP1"/>
    <property type="match status" value="1"/>
</dbReference>
<dbReference type="Pfam" id="PF18562">
    <property type="entry name" value="CIDR1_gamma"/>
    <property type="match status" value="1"/>
</dbReference>
<evidence type="ECO:0000259" key="3">
    <source>
        <dbReference type="Pfam" id="PF03011"/>
    </source>
</evidence>
<dbReference type="FunFam" id="1.20.58.1930:FF:000001">
    <property type="entry name" value="Erythrocyte membrane protein 1, PfEMP1"/>
    <property type="match status" value="1"/>
</dbReference>
<feature type="compositionally biased region" description="Basic and acidic residues" evidence="2">
    <location>
        <begin position="761"/>
        <end position="770"/>
    </location>
</feature>
<feature type="compositionally biased region" description="Acidic residues" evidence="2">
    <location>
        <begin position="2480"/>
        <end position="2493"/>
    </location>
</feature>
<evidence type="ECO:0000259" key="4">
    <source>
        <dbReference type="Pfam" id="PF05424"/>
    </source>
</evidence>
<name>W4J4U3_PLAFP</name>
<feature type="region of interest" description="Disordered" evidence="2">
    <location>
        <begin position="1867"/>
        <end position="1886"/>
    </location>
</feature>
<dbReference type="Gene3D" id="1.20.58.1930">
    <property type="match status" value="1"/>
</dbReference>
<evidence type="ECO:0000259" key="5">
    <source>
        <dbReference type="Pfam" id="PF15445"/>
    </source>
</evidence>
<dbReference type="EMBL" id="KI927283">
    <property type="protein sequence ID" value="ETW57049.1"/>
    <property type="molecule type" value="Genomic_DNA"/>
</dbReference>
<dbReference type="Pfam" id="PF03011">
    <property type="entry name" value="PFEMP"/>
    <property type="match status" value="2"/>
</dbReference>
<feature type="domain" description="Plasmodium falciparum erythrocyte membrane protein-1 N-terminal segment" evidence="6">
    <location>
        <begin position="12"/>
        <end position="48"/>
    </location>
</feature>
<feature type="region of interest" description="Disordered" evidence="2">
    <location>
        <begin position="1741"/>
        <end position="1792"/>
    </location>
</feature>
<feature type="domain" description="Duffy-antigen binding" evidence="4">
    <location>
        <begin position="1721"/>
        <end position="1968"/>
    </location>
</feature>
<feature type="domain" description="Duffy-binding-like" evidence="8">
    <location>
        <begin position="2046"/>
        <end position="2190"/>
    </location>
</feature>
<dbReference type="Gene3D" id="1.10.1900.40">
    <property type="entry name" value="Acidic terminal segments, variant surface antigen of PfEMP1"/>
    <property type="match status" value="2"/>
</dbReference>
<feature type="coiled-coil region" evidence="1">
    <location>
        <begin position="1104"/>
        <end position="1162"/>
    </location>
</feature>
<dbReference type="InterPro" id="IPR042202">
    <property type="entry name" value="Duffy-ag-bd_sf"/>
</dbReference>
<feature type="region of interest" description="Disordered" evidence="2">
    <location>
        <begin position="2671"/>
        <end position="2692"/>
    </location>
</feature>
<dbReference type="FunFam" id="1.20.58.830:FF:000002">
    <property type="entry name" value="Erythrocyte membrane protein 1, PfEMP1"/>
    <property type="match status" value="1"/>
</dbReference>
<dbReference type="InterPro" id="IPR004258">
    <property type="entry name" value="DBL"/>
</dbReference>
<feature type="region of interest" description="Disordered" evidence="2">
    <location>
        <begin position="1702"/>
        <end position="1727"/>
    </location>
</feature>
<feature type="region of interest" description="Disordered" evidence="2">
    <location>
        <begin position="2450"/>
        <end position="2567"/>
    </location>
</feature>
<organism evidence="9 10">
    <name type="scientific">Plasmodium falciparum (isolate Palo Alto / Uganda)</name>
    <dbReference type="NCBI Taxonomy" id="57270"/>
    <lineage>
        <taxon>Eukaryota</taxon>
        <taxon>Sar</taxon>
        <taxon>Alveolata</taxon>
        <taxon>Apicomplexa</taxon>
        <taxon>Aconoidasida</taxon>
        <taxon>Haemosporida</taxon>
        <taxon>Plasmodiidae</taxon>
        <taxon>Plasmodium</taxon>
        <taxon>Plasmodium (Laverania)</taxon>
    </lineage>
</organism>
<accession>W4J4U3</accession>
<feature type="domain" description="Duffy-antigen binding" evidence="4">
    <location>
        <begin position="123"/>
        <end position="333"/>
    </location>
</feature>
<dbReference type="FunFam" id="1.20.1310.20:FF:000001">
    <property type="entry name" value="Erythrocyte membrane protein 1, PfEMP1"/>
    <property type="match status" value="1"/>
</dbReference>
<feature type="domain" description="Plasmodium falciparum erythrocyte membrane protein 1 acidic terminal segment" evidence="5">
    <location>
        <begin position="2586"/>
        <end position="3019"/>
    </location>
</feature>
<dbReference type="Gene3D" id="1.20.1310.20">
    <property type="entry name" value="Duffy-antigen binding domain"/>
    <property type="match status" value="4"/>
</dbReference>
<dbReference type="Pfam" id="PF15447">
    <property type="entry name" value="NTS"/>
    <property type="match status" value="1"/>
</dbReference>
<feature type="region of interest" description="Disordered" evidence="2">
    <location>
        <begin position="1914"/>
        <end position="1936"/>
    </location>
</feature>
<sequence length="3020" mass="345477">MAASTTYSSAPDAKHLFDIIGKEVHEEIVKKDGAEAYKEALKGYLYKANGYILETLSTNKTCDLVKEYYNERVNKGGVARGERYPCKELSGKDAKKEERFSNTLGGQCTDHRIKGNERNVTGGACAPYRRLHLCDHNLETIETTSTTSDTLLAEVCMAAYYEGDLIKTHYTQHERTNPDTKSQLCTVLARSFADIGDIVRGKDLYLGYDDKEKDQREQLENNLRKIFGKIHEDVMKTNRKTNKEAAEARYNDKDGNYYQLREDWWTANRETVWEAITCDGRLSNSIYFHATCNGKERTKGYCRCGDGKPKAGKANDNVSIVPTYFDYVPQYLRWFEEWAEDFCRKKKKKVENLQKQCRDYEQNLYCSGNGYDCTKTIYKKGKLVISSECTKCSVWCRMYETWIDNQKKEFLKQKRKYTSEMQKYTNGAVGNGTGRTKGGASSTNYDGYEKIFYEEFKRNGNYGTVDKFLEKLNDEDVCKKITDEKEKIDFKTADNSLNKNINKEGTFYHSEYCEVCPGCGVDCDGTKCTARPEGHEKCKEEINKIHKKEAKTTNIEFLFNDKPGDDIVKKLNAFYYPTGPHNKDKGIEDWKCSHYSVDDDECVMQKNGTSAESHPKRMQFVDFFLFWVTHLFNDVIEWRNEISKCITESSLKKCSNRCNRYCRFFKKWVEQKKTEWGQIKRHFDTQEGLADAGHDVILEVFLEQEFLPVIEQAYGDKKSIQKIVNFLKQDISKRRDHNVANKEEIVQKLLDHELEDYEKCKETHNDDRCSQDTQGGRSGGTHDHEDDSDDEEPPTPLVDNACSGDPGGNTTHRSIVNRVAHHFREVAHNKMKENIKSNSVKGSKHNVLEADATKGIYKSSGNSVPLTDICSITEDHSNRNPKNSSGPCYGKDGYGQRFVIGTNWEGGTSVSTTPEIYLPPRRQHMCTSNLENLNVSWVTENGKASHSLLGDVLLSAKMDAIKIIQKYNNHNVKENLKDLIDEATACRAMKYSFADIGDIIRGRDLWDEEGGMKSVRGHLEKIFGTLHRSLDGIQGNKKYNDDDKKSPPYKQLREDWWEANRSQVWDAMKCSLPNSSIKCGRYPPFEDYIPQRLRWMTEWAEWYCKMQKEAYEKLMKQCKECKDKGDDCRNNSAECSPCKQACEEYKTKIETWRKQWKQMEIQYTPLYLQAKKPHAGNAYPGADYQQMVHFFKELQEANGDTKFGDTTSPYFTAERYIHQELPNVGCNTQTEFCDQKNGNNNINYTFKHPPKGYKEACDCKSRPKSAPEKKDAEPKVVEGGGDKECEKVNKILQFKKGKTSIEECHEKNYGQTDPDWKCGNETLVTDKNTCMPPRRQKLCLYYLTQLGDNEKEDKLREAFIKTAAAETFLSWHYYKSKNDNSVETQLKEGTIPPEFLRSMYFTYGDYRDICLNTDISKKEGHVGTAKTKIDKIFPKPIEISLSGKTRQQWWEKNGQHIWKGMLCGLTHGVTETDKKKNILDKYSYDKLKNEPQNGNASLEDFAKKPQFLRWMIEWGEEFCRERQKKENKIKDECSEGDACNDPKHRCNQACTAYEKYVKKKYEEFKGQTNNFVQKANETSPDPEYIGYESKQGNEYLLEKCDNKKCSCMEKGMLGDFATDKPFGKYAHKYPEKCNCLGGTPSRSSQPPPPEPAPKKSQETPQEPTLPPTDDVKVCETVANILTGEGNLDDACKQKYGKTAPTSWKCIPSGNTSETTTDKGGGVCIPPRRRKLYTQKIKEWAEKNSALSSETPQGETSSQSEAQTASDRSAQTASQPNSHPASPSNPRAGLRDAFIQSAAIETFFLWDRYKKEKKQPAQEAAGLGLPHDQEASQEDDPDTELKNGTIPEEFKRQMFYTLGDYRDILYSGSNDTSDSGSGSEKDSSSNEKNLVVLLSENQDEKQKMENIKKAIEKILPKNGGTTPTTPAPKSSVTTPQQTWWQKNAQHIWEGMVCALTYKDSGPKGTQQITQDKDLKEAFFGTQNGKPVPPVNPGTNTGTYQSTYNYNSVELKEEVNGAKSAGSLGTSGENTPLTQFVLRPPYFRYLEEWGETFCRQRTRMLKNVKKACREKHDGDPTYCSGDGHNCEEPDNQHNKMFADLYCPDCYEQCRKYKKWIDIKFVEYHKQKDKYDGEFQKIKGNNNGGDNCCTEIKKKNSAAQFLKALKHCKDNQGNSDQDNKLDFDNPLQTFSPSTYCKTCPPNKVSCNVIRGRRNGCNVNVNGNTWDSVFNGISGNGENSTITVDMIDRRGPFIEKYLGNSKNSFKISRLFNGLKEQQWECKFNKEDNKDVCKLDNFSDKVDLNKYTTFKVFLEYWIQDFLYGYYILKKRKIIEKCTQKGEKACSDDEESQKNCGCAKAWVEKKKEEWEKIKKHFNKRKYDPGNDIKSKVKMFLEKLQSLTELKKIMQPCTTLDMFKASLKCNSTENSKEGEGGEKSDIIECMLEDLDTKIKTGSCLTQPSGENEKKTPCDNSSLSGKESTHVEDDEEDLLLEEDEQNPVGKQQPSFCPPIQAPPEPADEDACKAAAEEPEEAIKPEETVPQEPAPAAPPSTPAPPKKPPKPPKPTPPYLSPPLKTALVTSTLAWSVGIDFDIPTLKSKNRYIPYRSGTYKGKTYIYMEGDSSGDEKYAFMSDTTDVTSSESEYEELDVNDIYVPGSPKYKTLIEVVLEPSKRDTQNDIHNDIPSDIPNTPSDTPPPITDDEWNQLKKDFISNMLQNTQNTEPNILHDNVDNNTHPTMSRHKVDQKPFIMSIHDRNLYIGEEYSYDMSTNSGQNNVYSGIDPTSANHDSYSDKNDPISDNHHPYSGIDLINDVLNGDYDIYDEILKRKENELFGTYHTKKNTSTNSVAKNTNSDPILNQINLFHKWLDRHRYMCAKLKNKEDILNKLKEEWNKENNNNSGKTYNSDNKPSHNHVLNTDVSIQIDMDNPKTKNEFKNMDTTPDKSTMNTMLDDLEKYNEPYYYDFYKDDIYYDVNDDDKTSVDHINMDHNKMDNNNSDVPTKVQIEMNVINNQELLQNEYPISHM</sequence>